<evidence type="ECO:0000313" key="3">
    <source>
        <dbReference type="EMBL" id="QIP43968.1"/>
    </source>
</evidence>
<gene>
    <name evidence="3" type="ORF">G9444_6725</name>
</gene>
<dbReference type="EMBL" id="CP050126">
    <property type="protein sequence ID" value="QIP43968.1"/>
    <property type="molecule type" value="Genomic_DNA"/>
</dbReference>
<evidence type="ECO:0000259" key="2">
    <source>
        <dbReference type="Pfam" id="PF05305"/>
    </source>
</evidence>
<feature type="domain" description="DUF732" evidence="2">
    <location>
        <begin position="67"/>
        <end position="142"/>
    </location>
</feature>
<dbReference type="AlphaFoldDB" id="A0A6G9D482"/>
<protein>
    <recommendedName>
        <fullName evidence="2">DUF732 domain-containing protein</fullName>
    </recommendedName>
</protein>
<sequence length="144" mass="15076">MDKLKGTTMRRSLVAVGVTVIAFALTACGSDSEPVAVETTTTSAQPTTTIASNTTTGRPDLTDAQTDKVFLQVLESYNINYGASEAGGDAAAVNMGKTICDGLERGLSQTDILPALMDKGPGYNLTDATNYINTSIVAYCPDER</sequence>
<dbReference type="Pfam" id="PF05305">
    <property type="entry name" value="DUF732"/>
    <property type="match status" value="1"/>
</dbReference>
<feature type="signal peptide" evidence="1">
    <location>
        <begin position="1"/>
        <end position="29"/>
    </location>
</feature>
<dbReference type="InterPro" id="IPR007969">
    <property type="entry name" value="DUF732"/>
</dbReference>
<evidence type="ECO:0000313" key="4">
    <source>
        <dbReference type="Proteomes" id="UP000502345"/>
    </source>
</evidence>
<proteinExistence type="predicted"/>
<evidence type="ECO:0000256" key="1">
    <source>
        <dbReference type="SAM" id="SignalP"/>
    </source>
</evidence>
<geneLocation type="plasmid" evidence="3 4">
    <name>plas2</name>
</geneLocation>
<organism evidence="3 4">
    <name type="scientific">Rhodococcus erythropolis</name>
    <name type="common">Arthrobacter picolinophilus</name>
    <dbReference type="NCBI Taxonomy" id="1833"/>
    <lineage>
        <taxon>Bacteria</taxon>
        <taxon>Bacillati</taxon>
        <taxon>Actinomycetota</taxon>
        <taxon>Actinomycetes</taxon>
        <taxon>Mycobacteriales</taxon>
        <taxon>Nocardiaceae</taxon>
        <taxon>Rhodococcus</taxon>
        <taxon>Rhodococcus erythropolis group</taxon>
    </lineage>
</organism>
<dbReference type="Proteomes" id="UP000502345">
    <property type="component" value="Plasmid plas2"/>
</dbReference>
<dbReference type="PROSITE" id="PS51257">
    <property type="entry name" value="PROKAR_LIPOPROTEIN"/>
    <property type="match status" value="1"/>
</dbReference>
<reference evidence="3 4" key="1">
    <citation type="submission" date="2020-03" db="EMBL/GenBank/DDBJ databases">
        <title>Screen low temperature-resistant strains for efficient degradation of petroleum hydrocarbons under the low temperature.</title>
        <authorList>
            <person name="Wang Y."/>
            <person name="Chen J."/>
        </authorList>
    </citation>
    <scope>NUCLEOTIDE SEQUENCE [LARGE SCALE GENOMIC DNA]</scope>
    <source>
        <strain evidence="3 4">KB1</strain>
        <plasmid evidence="3 4">plas2</plasmid>
    </source>
</reference>
<keyword evidence="1" id="KW-0732">Signal</keyword>
<accession>A0A6G9D482</accession>
<feature type="chain" id="PRO_5039168064" description="DUF732 domain-containing protein" evidence="1">
    <location>
        <begin position="30"/>
        <end position="144"/>
    </location>
</feature>
<name>A0A6G9D482_RHOER</name>
<keyword evidence="3" id="KW-0614">Plasmid</keyword>